<dbReference type="InterPro" id="IPR012677">
    <property type="entry name" value="Nucleotide-bd_a/b_plait_sf"/>
</dbReference>
<evidence type="ECO:0000313" key="4">
    <source>
        <dbReference type="Proteomes" id="UP000694871"/>
    </source>
</evidence>
<dbReference type="PANTHER" id="PTHR48027">
    <property type="entry name" value="HETEROGENEOUS NUCLEAR RIBONUCLEOPROTEIN 87F-RELATED"/>
    <property type="match status" value="1"/>
</dbReference>
<dbReference type="Proteomes" id="UP000694871">
    <property type="component" value="Unplaced"/>
</dbReference>
<reference evidence="5" key="1">
    <citation type="submission" date="2025-08" db="UniProtKB">
        <authorList>
            <consortium name="RefSeq"/>
        </authorList>
    </citation>
    <scope>IDENTIFICATION</scope>
</reference>
<dbReference type="PROSITE" id="PS50102">
    <property type="entry name" value="RRM"/>
    <property type="match status" value="1"/>
</dbReference>
<evidence type="ECO:0000256" key="1">
    <source>
        <dbReference type="ARBA" id="ARBA00022884"/>
    </source>
</evidence>
<proteinExistence type="predicted"/>
<accession>A0ABM1KJH6</accession>
<dbReference type="Gene3D" id="3.30.70.330">
    <property type="match status" value="1"/>
</dbReference>
<evidence type="ECO:0000256" key="2">
    <source>
        <dbReference type="PROSITE-ProRule" id="PRU00176"/>
    </source>
</evidence>
<dbReference type="SMART" id="SM00360">
    <property type="entry name" value="RRM"/>
    <property type="match status" value="1"/>
</dbReference>
<name>A0ABM1KJH6_GEKJA</name>
<organism evidence="4 5">
    <name type="scientific">Gekko japonicus</name>
    <name type="common">Schlegel's Japanese gecko</name>
    <dbReference type="NCBI Taxonomy" id="146911"/>
    <lineage>
        <taxon>Eukaryota</taxon>
        <taxon>Metazoa</taxon>
        <taxon>Chordata</taxon>
        <taxon>Craniata</taxon>
        <taxon>Vertebrata</taxon>
        <taxon>Euteleostomi</taxon>
        <taxon>Lepidosauria</taxon>
        <taxon>Squamata</taxon>
        <taxon>Bifurcata</taxon>
        <taxon>Gekkota</taxon>
        <taxon>Gekkonidae</taxon>
        <taxon>Gekkoninae</taxon>
        <taxon>Gekko</taxon>
    </lineage>
</organism>
<evidence type="ECO:0000313" key="5">
    <source>
        <dbReference type="RefSeq" id="XP_015273863.1"/>
    </source>
</evidence>
<dbReference type="RefSeq" id="XP_015273863.1">
    <property type="nucleotide sequence ID" value="XM_015418377.1"/>
</dbReference>
<dbReference type="GeneID" id="107116479"/>
<dbReference type="InterPro" id="IPR052462">
    <property type="entry name" value="SLIRP/GR-RBP-like"/>
</dbReference>
<sequence length="103" mass="11750">MATGGASRRVFELFVARVPWTASANEVKEYFSQFGTVRKCTLPFIKETGFHKGFCWVGFTTEESLKTALQKENHILEGVKLDVKLQRSRDFSRQQSDRTADNS</sequence>
<evidence type="ECO:0000259" key="3">
    <source>
        <dbReference type="PROSITE" id="PS50102"/>
    </source>
</evidence>
<keyword evidence="1 2" id="KW-0694">RNA-binding</keyword>
<feature type="domain" description="RRM" evidence="3">
    <location>
        <begin position="11"/>
        <end position="90"/>
    </location>
</feature>
<dbReference type="InterPro" id="IPR000504">
    <property type="entry name" value="RRM_dom"/>
</dbReference>
<dbReference type="InterPro" id="IPR035979">
    <property type="entry name" value="RBD_domain_sf"/>
</dbReference>
<dbReference type="SUPFAM" id="SSF54928">
    <property type="entry name" value="RNA-binding domain, RBD"/>
    <property type="match status" value="1"/>
</dbReference>
<dbReference type="Pfam" id="PF00076">
    <property type="entry name" value="RRM_1"/>
    <property type="match status" value="1"/>
</dbReference>
<gene>
    <name evidence="5" type="primary">SLIRP</name>
</gene>
<keyword evidence="4" id="KW-1185">Reference proteome</keyword>
<protein>
    <submittedName>
        <fullName evidence="5">SRA stem-loop-interacting RNA-binding protein, mitochondrial</fullName>
    </submittedName>
</protein>